<name>W2STS2_NECAM</name>
<dbReference type="AlphaFoldDB" id="W2STS2"/>
<dbReference type="OrthoDB" id="7951431at2759"/>
<dbReference type="Gene3D" id="3.30.420.10">
    <property type="entry name" value="Ribonuclease H-like superfamily/Ribonuclease H"/>
    <property type="match status" value="1"/>
</dbReference>
<evidence type="ECO:0008006" key="3">
    <source>
        <dbReference type="Google" id="ProtNLM"/>
    </source>
</evidence>
<dbReference type="GO" id="GO:0003676">
    <property type="term" value="F:nucleic acid binding"/>
    <property type="evidence" value="ECO:0007669"/>
    <property type="project" value="InterPro"/>
</dbReference>
<keyword evidence="2" id="KW-1185">Reference proteome</keyword>
<sequence>MAKDLQISERSVRRIVSENLGLRSYRLQSCHALSEENKKTRVIRCRKLLERAAQGRHRSFIFSDEKLFTIEAVYNRQNDRIISPNIREANNSGRLVPKKAHSASVMVSAFVTSDGKSPLIFVDSGVKITGCGKNIDRLKRLYKSL</sequence>
<organism evidence="1 2">
    <name type="scientific">Necator americanus</name>
    <name type="common">Human hookworm</name>
    <dbReference type="NCBI Taxonomy" id="51031"/>
    <lineage>
        <taxon>Eukaryota</taxon>
        <taxon>Metazoa</taxon>
        <taxon>Ecdysozoa</taxon>
        <taxon>Nematoda</taxon>
        <taxon>Chromadorea</taxon>
        <taxon>Rhabditida</taxon>
        <taxon>Rhabditina</taxon>
        <taxon>Rhabditomorpha</taxon>
        <taxon>Strongyloidea</taxon>
        <taxon>Ancylostomatidae</taxon>
        <taxon>Bunostominae</taxon>
        <taxon>Necator</taxon>
    </lineage>
</organism>
<protein>
    <recommendedName>
        <fullName evidence="3">Transposase</fullName>
    </recommendedName>
</protein>
<dbReference type="KEGG" id="nai:NECAME_18540"/>
<dbReference type="OMA" id="QHWERIL"/>
<dbReference type="Proteomes" id="UP000053676">
    <property type="component" value="Unassembled WGS sequence"/>
</dbReference>
<dbReference type="EMBL" id="KI662043">
    <property type="protein sequence ID" value="ETN73030.1"/>
    <property type="molecule type" value="Genomic_DNA"/>
</dbReference>
<proteinExistence type="predicted"/>
<dbReference type="PANTHER" id="PTHR46068:SF1">
    <property type="entry name" value="TRANSPOSASE IS30-LIKE HTH DOMAIN-CONTAINING PROTEIN"/>
    <property type="match status" value="1"/>
</dbReference>
<dbReference type="PANTHER" id="PTHR46068">
    <property type="entry name" value="PROTEIN CBG27172"/>
    <property type="match status" value="1"/>
</dbReference>
<gene>
    <name evidence="1" type="ORF">NECAME_18540</name>
</gene>
<evidence type="ECO:0000313" key="1">
    <source>
        <dbReference type="EMBL" id="ETN73030.1"/>
    </source>
</evidence>
<accession>W2STS2</accession>
<dbReference type="InterPro" id="IPR036397">
    <property type="entry name" value="RNaseH_sf"/>
</dbReference>
<reference evidence="2" key="1">
    <citation type="journal article" date="2014" name="Nat. Genet.">
        <title>Genome of the human hookworm Necator americanus.</title>
        <authorList>
            <person name="Tang Y.T."/>
            <person name="Gao X."/>
            <person name="Rosa B.A."/>
            <person name="Abubucker S."/>
            <person name="Hallsworth-Pepin K."/>
            <person name="Martin J."/>
            <person name="Tyagi R."/>
            <person name="Heizer E."/>
            <person name="Zhang X."/>
            <person name="Bhonagiri-Palsikar V."/>
            <person name="Minx P."/>
            <person name="Warren W.C."/>
            <person name="Wang Q."/>
            <person name="Zhan B."/>
            <person name="Hotez P.J."/>
            <person name="Sternberg P.W."/>
            <person name="Dougall A."/>
            <person name="Gaze S.T."/>
            <person name="Mulvenna J."/>
            <person name="Sotillo J."/>
            <person name="Ranganathan S."/>
            <person name="Rabelo E.M."/>
            <person name="Wilson R.K."/>
            <person name="Felgner P.L."/>
            <person name="Bethony J."/>
            <person name="Hawdon J.M."/>
            <person name="Gasser R.B."/>
            <person name="Loukas A."/>
            <person name="Mitreva M."/>
        </authorList>
    </citation>
    <scope>NUCLEOTIDE SEQUENCE [LARGE SCALE GENOMIC DNA]</scope>
</reference>
<evidence type="ECO:0000313" key="2">
    <source>
        <dbReference type="Proteomes" id="UP000053676"/>
    </source>
</evidence>